<dbReference type="SMART" id="SM00474">
    <property type="entry name" value="35EXOc"/>
    <property type="match status" value="1"/>
</dbReference>
<dbReference type="GO" id="GO:0006139">
    <property type="term" value="P:nucleobase-containing compound metabolic process"/>
    <property type="evidence" value="ECO:0007669"/>
    <property type="project" value="InterPro"/>
</dbReference>
<dbReference type="GO" id="GO:0008408">
    <property type="term" value="F:3'-5' exonuclease activity"/>
    <property type="evidence" value="ECO:0007669"/>
    <property type="project" value="InterPro"/>
</dbReference>
<proteinExistence type="predicted"/>
<name>A0AAD5WAG3_9POAL</name>
<dbReference type="GO" id="GO:0005634">
    <property type="term" value="C:nucleus"/>
    <property type="evidence" value="ECO:0007669"/>
    <property type="project" value="TreeGrafter"/>
</dbReference>
<dbReference type="EMBL" id="JAMRDG010000002">
    <property type="protein sequence ID" value="KAJ3684947.1"/>
    <property type="molecule type" value="Genomic_DNA"/>
</dbReference>
<dbReference type="InterPro" id="IPR036397">
    <property type="entry name" value="RNaseH_sf"/>
</dbReference>
<feature type="domain" description="3'-5' exonuclease" evidence="3">
    <location>
        <begin position="7"/>
        <end position="182"/>
    </location>
</feature>
<dbReference type="GO" id="GO:0003676">
    <property type="term" value="F:nucleic acid binding"/>
    <property type="evidence" value="ECO:0007669"/>
    <property type="project" value="InterPro"/>
</dbReference>
<gene>
    <name evidence="4" type="ORF">LUZ61_014111</name>
</gene>
<dbReference type="Gene3D" id="3.30.420.10">
    <property type="entry name" value="Ribonuclease H-like superfamily/Ribonuclease H"/>
    <property type="match status" value="1"/>
</dbReference>
<dbReference type="Pfam" id="PF01612">
    <property type="entry name" value="DNA_pol_A_exo1"/>
    <property type="match status" value="1"/>
</dbReference>
<evidence type="ECO:0000256" key="1">
    <source>
        <dbReference type="ARBA" id="ARBA00022722"/>
    </source>
</evidence>
<dbReference type="CDD" id="cd06141">
    <property type="entry name" value="WRN_exo"/>
    <property type="match status" value="1"/>
</dbReference>
<keyword evidence="2" id="KW-0378">Hydrolase</keyword>
<dbReference type="PANTHER" id="PTHR13620:SF105">
    <property type="entry name" value="OS01G0737700 PROTEIN"/>
    <property type="match status" value="1"/>
</dbReference>
<protein>
    <recommendedName>
        <fullName evidence="3">3'-5' exonuclease domain-containing protein</fullName>
    </recommendedName>
</protein>
<keyword evidence="5" id="KW-1185">Reference proteome</keyword>
<dbReference type="AlphaFoldDB" id="A0AAD5WAG3"/>
<evidence type="ECO:0000313" key="5">
    <source>
        <dbReference type="Proteomes" id="UP001210211"/>
    </source>
</evidence>
<dbReference type="InterPro" id="IPR051132">
    <property type="entry name" value="3-5_Exonuclease_domain"/>
</dbReference>
<keyword evidence="1" id="KW-0540">Nuclease</keyword>
<evidence type="ECO:0000313" key="4">
    <source>
        <dbReference type="EMBL" id="KAJ3684947.1"/>
    </source>
</evidence>
<comment type="caution">
    <text evidence="4">The sequence shown here is derived from an EMBL/GenBank/DDBJ whole genome shotgun (WGS) entry which is preliminary data.</text>
</comment>
<accession>A0AAD5WAG3</accession>
<evidence type="ECO:0000256" key="2">
    <source>
        <dbReference type="ARBA" id="ARBA00022801"/>
    </source>
</evidence>
<dbReference type="InterPro" id="IPR012337">
    <property type="entry name" value="RNaseH-like_sf"/>
</dbReference>
<dbReference type="PANTHER" id="PTHR13620">
    <property type="entry name" value="3-5 EXONUCLEASE"/>
    <property type="match status" value="1"/>
</dbReference>
<reference evidence="4 5" key="1">
    <citation type="journal article" date="2022" name="Cell">
        <title>Repeat-based holocentromeres influence genome architecture and karyotype evolution.</title>
        <authorList>
            <person name="Hofstatter P.G."/>
            <person name="Thangavel G."/>
            <person name="Lux T."/>
            <person name="Neumann P."/>
            <person name="Vondrak T."/>
            <person name="Novak P."/>
            <person name="Zhang M."/>
            <person name="Costa L."/>
            <person name="Castellani M."/>
            <person name="Scott A."/>
            <person name="Toegelov H."/>
            <person name="Fuchs J."/>
            <person name="Mata-Sucre Y."/>
            <person name="Dias Y."/>
            <person name="Vanzela A.L.L."/>
            <person name="Huettel B."/>
            <person name="Almeida C.C.S."/>
            <person name="Simkova H."/>
            <person name="Souza G."/>
            <person name="Pedrosa-Harand A."/>
            <person name="Macas J."/>
            <person name="Mayer K.F.X."/>
            <person name="Houben A."/>
            <person name="Marques A."/>
        </authorList>
    </citation>
    <scope>NUCLEOTIDE SEQUENCE [LARGE SCALE GENOMIC DNA]</scope>
    <source>
        <strain evidence="4">RhyTen1mFocal</strain>
    </source>
</reference>
<dbReference type="InterPro" id="IPR002562">
    <property type="entry name" value="3'-5'_exonuclease_dom"/>
</dbReference>
<evidence type="ECO:0000259" key="3">
    <source>
        <dbReference type="SMART" id="SM00474"/>
    </source>
</evidence>
<dbReference type="GO" id="GO:0005737">
    <property type="term" value="C:cytoplasm"/>
    <property type="evidence" value="ECO:0007669"/>
    <property type="project" value="TreeGrafter"/>
</dbReference>
<sequence>MGIQRRSESAYTIKAIDNICTPPVVGFDVEWRSNGLYGNREENPVAVLQLCVGRSCLIFQLLHCDFIPDTLCNFLRNGRYRFVGVGVREDAQKLLRWYGLDVGSCVDDLRDLAAKKTGRLHMKQWGLQRLVTEFIGVHMEKPLWVRLSDWGGRVLEPEQIEDAALDAFASFEVGRKLVDGKILKNILENYFATKTGIPEMRHWGNS</sequence>
<organism evidence="4 5">
    <name type="scientific">Rhynchospora tenuis</name>
    <dbReference type="NCBI Taxonomy" id="198213"/>
    <lineage>
        <taxon>Eukaryota</taxon>
        <taxon>Viridiplantae</taxon>
        <taxon>Streptophyta</taxon>
        <taxon>Embryophyta</taxon>
        <taxon>Tracheophyta</taxon>
        <taxon>Spermatophyta</taxon>
        <taxon>Magnoliopsida</taxon>
        <taxon>Liliopsida</taxon>
        <taxon>Poales</taxon>
        <taxon>Cyperaceae</taxon>
        <taxon>Cyperoideae</taxon>
        <taxon>Rhynchosporeae</taxon>
        <taxon>Rhynchospora</taxon>
    </lineage>
</organism>
<dbReference type="Proteomes" id="UP001210211">
    <property type="component" value="Unassembled WGS sequence"/>
</dbReference>
<dbReference type="SUPFAM" id="SSF53098">
    <property type="entry name" value="Ribonuclease H-like"/>
    <property type="match status" value="1"/>
</dbReference>